<dbReference type="EMBL" id="CAJVQA010021830">
    <property type="protein sequence ID" value="CAG8770826.1"/>
    <property type="molecule type" value="Genomic_DNA"/>
</dbReference>
<protein>
    <submittedName>
        <fullName evidence="1">21225_t:CDS:1</fullName>
    </submittedName>
</protein>
<comment type="caution">
    <text evidence="1">The sequence shown here is derived from an EMBL/GenBank/DDBJ whole genome shotgun (WGS) entry which is preliminary data.</text>
</comment>
<evidence type="ECO:0000313" key="2">
    <source>
        <dbReference type="Proteomes" id="UP000789759"/>
    </source>
</evidence>
<dbReference type="SUPFAM" id="SSF140996">
    <property type="entry name" value="Hermes dimerisation domain"/>
    <property type="match status" value="1"/>
</dbReference>
<sequence length="311" mass="35962">RSELLTAFTDICTVNRTFEYYNCLTDSNCYPSVFKKIYLQNQNNIEYMEQEVSDLISLSDSGSESKEHLEETIHKQKQKPSTQPNIEQMFQKMVATDPKRKASQDQKFVSMLVKDQLPASIQEDAGLIKFLAEFDPNYQLPSEKLCRKLLTDTFDAIASLITILRPFAEATELLEGSKYATISFIYGVITVIKQKLLIYNNNSNIDFDFFCDVFDDDVVYEEHYWNVPSNEDMLAALLNSQCKLLSFMSESLKNRVFKLLKAEYEKAWVLYRIEENNNSVQNHSNSLLASMFHKRCPQLEVSDYLGAQELL</sequence>
<organism evidence="1 2">
    <name type="scientific">Cetraspora pellucida</name>
    <dbReference type="NCBI Taxonomy" id="1433469"/>
    <lineage>
        <taxon>Eukaryota</taxon>
        <taxon>Fungi</taxon>
        <taxon>Fungi incertae sedis</taxon>
        <taxon>Mucoromycota</taxon>
        <taxon>Glomeromycotina</taxon>
        <taxon>Glomeromycetes</taxon>
        <taxon>Diversisporales</taxon>
        <taxon>Gigasporaceae</taxon>
        <taxon>Cetraspora</taxon>
    </lineage>
</organism>
<dbReference type="InterPro" id="IPR052717">
    <property type="entry name" value="Vacuolar_transposase_reg"/>
</dbReference>
<dbReference type="GO" id="GO:0005634">
    <property type="term" value="C:nucleus"/>
    <property type="evidence" value="ECO:0007669"/>
    <property type="project" value="TreeGrafter"/>
</dbReference>
<feature type="non-terminal residue" evidence="1">
    <location>
        <position position="1"/>
    </location>
</feature>
<dbReference type="GO" id="GO:0006357">
    <property type="term" value="P:regulation of transcription by RNA polymerase II"/>
    <property type="evidence" value="ECO:0007669"/>
    <property type="project" value="TreeGrafter"/>
</dbReference>
<dbReference type="AlphaFoldDB" id="A0A9N9JAQ6"/>
<accession>A0A9N9JAQ6</accession>
<dbReference type="PANTHER" id="PTHR46169">
    <property type="entry name" value="DNA REPLICATION-RELATED ELEMENT FACTOR, ISOFORM A"/>
    <property type="match status" value="1"/>
</dbReference>
<evidence type="ECO:0000313" key="1">
    <source>
        <dbReference type="EMBL" id="CAG8770826.1"/>
    </source>
</evidence>
<reference evidence="1" key="1">
    <citation type="submission" date="2021-06" db="EMBL/GenBank/DDBJ databases">
        <authorList>
            <person name="Kallberg Y."/>
            <person name="Tangrot J."/>
            <person name="Rosling A."/>
        </authorList>
    </citation>
    <scope>NUCLEOTIDE SEQUENCE</scope>
    <source>
        <strain evidence="1">FL966</strain>
    </source>
</reference>
<dbReference type="PANTHER" id="PTHR46169:SF29">
    <property type="entry name" value="DNA REPLICATION-RELATED ELEMENT FACTOR, ISOFORM A"/>
    <property type="match status" value="1"/>
</dbReference>
<proteinExistence type="predicted"/>
<dbReference type="Proteomes" id="UP000789759">
    <property type="component" value="Unassembled WGS sequence"/>
</dbReference>
<keyword evidence="2" id="KW-1185">Reference proteome</keyword>
<name>A0A9N9JAQ6_9GLOM</name>
<gene>
    <name evidence="1" type="ORF">CPELLU_LOCUS15868</name>
</gene>
<dbReference type="OrthoDB" id="2449751at2759"/>